<evidence type="ECO:0000256" key="4">
    <source>
        <dbReference type="ARBA" id="ARBA00023163"/>
    </source>
</evidence>
<evidence type="ECO:0000256" key="1">
    <source>
        <dbReference type="ARBA" id="ARBA00010641"/>
    </source>
</evidence>
<name>A0A1B8TTB6_9FLAO</name>
<protein>
    <recommendedName>
        <fullName evidence="5">HTH luxR-type domain-containing protein</fullName>
    </recommendedName>
</protein>
<dbReference type="InterPro" id="IPR036388">
    <property type="entry name" value="WH-like_DNA-bd_sf"/>
</dbReference>
<dbReference type="InterPro" id="IPR000792">
    <property type="entry name" value="Tscrpt_reg_LuxR_C"/>
</dbReference>
<dbReference type="GO" id="GO:0006352">
    <property type="term" value="P:DNA-templated transcription initiation"/>
    <property type="evidence" value="ECO:0007669"/>
    <property type="project" value="InterPro"/>
</dbReference>
<keyword evidence="7" id="KW-1185">Reference proteome</keyword>
<dbReference type="AlphaFoldDB" id="A0A1B8TTB6"/>
<dbReference type="InterPro" id="IPR039425">
    <property type="entry name" value="RNA_pol_sigma-70-like"/>
</dbReference>
<dbReference type="PANTHER" id="PTHR43133:SF46">
    <property type="entry name" value="RNA POLYMERASE SIGMA-70 FACTOR ECF SUBFAMILY"/>
    <property type="match status" value="1"/>
</dbReference>
<dbReference type="PANTHER" id="PTHR43133">
    <property type="entry name" value="RNA POLYMERASE ECF-TYPE SIGMA FACTO"/>
    <property type="match status" value="1"/>
</dbReference>
<dbReference type="STRING" id="1774273.LPB03_12160"/>
<dbReference type="InterPro" id="IPR014284">
    <property type="entry name" value="RNA_pol_sigma-70_dom"/>
</dbReference>
<reference evidence="7" key="1">
    <citation type="submission" date="2016-02" db="EMBL/GenBank/DDBJ databases">
        <authorList>
            <person name="Shin S.-K."/>
            <person name="Yi H."/>
            <person name="Kim E."/>
        </authorList>
    </citation>
    <scope>NUCLEOTIDE SEQUENCE [LARGE SCALE GENOMIC DNA]</scope>
    <source>
        <strain evidence="7">LPB0003</strain>
    </source>
</reference>
<dbReference type="CDD" id="cd06170">
    <property type="entry name" value="LuxR_C_like"/>
    <property type="match status" value="1"/>
</dbReference>
<feature type="domain" description="HTH luxR-type" evidence="5">
    <location>
        <begin position="86"/>
        <end position="134"/>
    </location>
</feature>
<dbReference type="Proteomes" id="UP000092584">
    <property type="component" value="Unassembled WGS sequence"/>
</dbReference>
<organism evidence="6 7">
    <name type="scientific">Polaribacter vadi</name>
    <dbReference type="NCBI Taxonomy" id="1774273"/>
    <lineage>
        <taxon>Bacteria</taxon>
        <taxon>Pseudomonadati</taxon>
        <taxon>Bacteroidota</taxon>
        <taxon>Flavobacteriia</taxon>
        <taxon>Flavobacteriales</taxon>
        <taxon>Flavobacteriaceae</taxon>
    </lineage>
</organism>
<gene>
    <name evidence="6" type="ORF">LPB3_12175</name>
</gene>
<evidence type="ECO:0000313" key="7">
    <source>
        <dbReference type="Proteomes" id="UP000092584"/>
    </source>
</evidence>
<comment type="caution">
    <text evidence="6">The sequence shown here is derived from an EMBL/GenBank/DDBJ whole genome shotgun (WGS) entry which is preliminary data.</text>
</comment>
<evidence type="ECO:0000313" key="6">
    <source>
        <dbReference type="EMBL" id="OBY62890.1"/>
    </source>
</evidence>
<sequence>MGIAKDMAQEVFIKVWEDKIAFENDNHATGFFYKAVRNKCLNYLKSKQYRVTERYETAKAEDFESEELFMSEAIVIETTVAVENALKKLPEKATKVIRLSMKGYTNKEIAEQLSISINTVKDHKKMSYRKLRKFLQHLDTTPFYHSVVLIINIELMLHFCY</sequence>
<dbReference type="KEGG" id="pob:LPB03_12160"/>
<dbReference type="SMART" id="SM00421">
    <property type="entry name" value="HTH_LUXR"/>
    <property type="match status" value="1"/>
</dbReference>
<dbReference type="InterPro" id="IPR013325">
    <property type="entry name" value="RNA_pol_sigma_r2"/>
</dbReference>
<keyword evidence="4" id="KW-0804">Transcription</keyword>
<evidence type="ECO:0000256" key="3">
    <source>
        <dbReference type="ARBA" id="ARBA00023082"/>
    </source>
</evidence>
<dbReference type="SUPFAM" id="SSF88946">
    <property type="entry name" value="Sigma2 domain of RNA polymerase sigma factors"/>
    <property type="match status" value="1"/>
</dbReference>
<dbReference type="Gene3D" id="1.10.1740.10">
    <property type="match status" value="1"/>
</dbReference>
<dbReference type="Gene3D" id="1.10.10.10">
    <property type="entry name" value="Winged helix-like DNA-binding domain superfamily/Winged helix DNA-binding domain"/>
    <property type="match status" value="1"/>
</dbReference>
<dbReference type="EMBL" id="LSFM01000023">
    <property type="protein sequence ID" value="OBY62890.1"/>
    <property type="molecule type" value="Genomic_DNA"/>
</dbReference>
<accession>A0A1B8TTB6</accession>
<dbReference type="PRINTS" id="PR00038">
    <property type="entry name" value="HTHLUXR"/>
</dbReference>
<dbReference type="NCBIfam" id="TIGR02937">
    <property type="entry name" value="sigma70-ECF"/>
    <property type="match status" value="1"/>
</dbReference>
<dbReference type="SUPFAM" id="SSF88659">
    <property type="entry name" value="Sigma3 and sigma4 domains of RNA polymerase sigma factors"/>
    <property type="match status" value="1"/>
</dbReference>
<dbReference type="GO" id="GO:0016987">
    <property type="term" value="F:sigma factor activity"/>
    <property type="evidence" value="ECO:0007669"/>
    <property type="project" value="UniProtKB-KW"/>
</dbReference>
<dbReference type="InterPro" id="IPR013324">
    <property type="entry name" value="RNA_pol_sigma_r3/r4-like"/>
</dbReference>
<keyword evidence="2" id="KW-0805">Transcription regulation</keyword>
<evidence type="ECO:0000259" key="5">
    <source>
        <dbReference type="SMART" id="SM00421"/>
    </source>
</evidence>
<dbReference type="Pfam" id="PF00196">
    <property type="entry name" value="GerE"/>
    <property type="match status" value="1"/>
</dbReference>
<comment type="similarity">
    <text evidence="1">Belongs to the sigma-70 factor family. ECF subfamily.</text>
</comment>
<keyword evidence="3" id="KW-0731">Sigma factor</keyword>
<proteinExistence type="inferred from homology"/>
<evidence type="ECO:0000256" key="2">
    <source>
        <dbReference type="ARBA" id="ARBA00023015"/>
    </source>
</evidence>